<dbReference type="EMBL" id="KK787211">
    <property type="protein sequence ID" value="KDO38942.1"/>
    <property type="molecule type" value="Genomic_DNA"/>
</dbReference>
<accession>A0A067DIV1</accession>
<organism evidence="1 2">
    <name type="scientific">Citrus sinensis</name>
    <name type="common">Sweet orange</name>
    <name type="synonym">Citrus aurantium var. sinensis</name>
    <dbReference type="NCBI Taxonomy" id="2711"/>
    <lineage>
        <taxon>Eukaryota</taxon>
        <taxon>Viridiplantae</taxon>
        <taxon>Streptophyta</taxon>
        <taxon>Embryophyta</taxon>
        <taxon>Tracheophyta</taxon>
        <taxon>Spermatophyta</taxon>
        <taxon>Magnoliopsida</taxon>
        <taxon>eudicotyledons</taxon>
        <taxon>Gunneridae</taxon>
        <taxon>Pentapetalae</taxon>
        <taxon>rosids</taxon>
        <taxon>malvids</taxon>
        <taxon>Sapindales</taxon>
        <taxon>Rutaceae</taxon>
        <taxon>Aurantioideae</taxon>
        <taxon>Citrus</taxon>
    </lineage>
</organism>
<evidence type="ECO:0000313" key="2">
    <source>
        <dbReference type="Proteomes" id="UP000027120"/>
    </source>
</evidence>
<keyword evidence="2" id="KW-1185">Reference proteome</keyword>
<protein>
    <submittedName>
        <fullName evidence="1">Uncharacterized protein</fullName>
    </submittedName>
</protein>
<dbReference type="Proteomes" id="UP000027120">
    <property type="component" value="Unassembled WGS sequence"/>
</dbReference>
<proteinExistence type="predicted"/>
<evidence type="ECO:0000313" key="1">
    <source>
        <dbReference type="EMBL" id="KDO38942.1"/>
    </source>
</evidence>
<reference evidence="1 2" key="1">
    <citation type="submission" date="2014-04" db="EMBL/GenBank/DDBJ databases">
        <authorList>
            <consortium name="International Citrus Genome Consortium"/>
            <person name="Gmitter F."/>
            <person name="Chen C."/>
            <person name="Farmerie W."/>
            <person name="Harkins T."/>
            <person name="Desany B."/>
            <person name="Mohiuddin M."/>
            <person name="Kodira C."/>
            <person name="Borodovsky M."/>
            <person name="Lomsadze A."/>
            <person name="Burns P."/>
            <person name="Jenkins J."/>
            <person name="Prochnik S."/>
            <person name="Shu S."/>
            <person name="Chapman J."/>
            <person name="Pitluck S."/>
            <person name="Schmutz J."/>
            <person name="Rokhsar D."/>
        </authorList>
    </citation>
    <scope>NUCLEOTIDE SEQUENCE</scope>
</reference>
<name>A0A067DIV1_CITSI</name>
<gene>
    <name evidence="1" type="ORF">CISIN_1g035340mg</name>
</gene>
<sequence length="67" mass="7929">MKRIDMAQQKSKNLNSISTVKFNELMRPQKNSNIKIKGITNVHIEDNYEQYFFAKNLFGQICDMIFL</sequence>
<dbReference type="AlphaFoldDB" id="A0A067DIV1"/>